<dbReference type="NCBIfam" id="TIGR00369">
    <property type="entry name" value="unchar_dom_1"/>
    <property type="match status" value="1"/>
</dbReference>
<dbReference type="Gene3D" id="3.10.129.10">
    <property type="entry name" value="Hotdog Thioesterase"/>
    <property type="match status" value="1"/>
</dbReference>
<reference evidence="3 4" key="1">
    <citation type="submission" date="2019-07" db="EMBL/GenBank/DDBJ databases">
        <title>The pathways for chlorine oxyanion respiration interact through the shared metabolite chlorate.</title>
        <authorList>
            <person name="Barnum T.P."/>
            <person name="Cheng Y."/>
            <person name="Hill K.A."/>
            <person name="Lucas L.N."/>
            <person name="Carlson H.K."/>
            <person name="Coates J.D."/>
        </authorList>
    </citation>
    <scope>NUCLEOTIDE SEQUENCE [LARGE SCALE GENOMIC DNA]</scope>
    <source>
        <strain evidence="3 4">BK-1</strain>
    </source>
</reference>
<keyword evidence="4" id="KW-1185">Reference proteome</keyword>
<dbReference type="GO" id="GO:0005829">
    <property type="term" value="C:cytosol"/>
    <property type="evidence" value="ECO:0007669"/>
    <property type="project" value="TreeGrafter"/>
</dbReference>
<name>A0A557SMW0_9GAMM</name>
<dbReference type="RefSeq" id="WP_144357123.1">
    <property type="nucleotide sequence ID" value="NZ_VMNH01000002.1"/>
</dbReference>
<dbReference type="OrthoDB" id="9805304at2"/>
<dbReference type="AlphaFoldDB" id="A0A557SMW0"/>
<evidence type="ECO:0000256" key="1">
    <source>
        <dbReference type="ARBA" id="ARBA00022801"/>
    </source>
</evidence>
<feature type="domain" description="Thioesterase" evidence="2">
    <location>
        <begin position="49"/>
        <end position="124"/>
    </location>
</feature>
<evidence type="ECO:0000259" key="2">
    <source>
        <dbReference type="Pfam" id="PF03061"/>
    </source>
</evidence>
<dbReference type="InterPro" id="IPR003736">
    <property type="entry name" value="PAAI_dom"/>
</dbReference>
<evidence type="ECO:0000313" key="3">
    <source>
        <dbReference type="EMBL" id="TVO78765.1"/>
    </source>
</evidence>
<sequence>MPKITCQEFNHILETEMAWASDLGMRLESIEPGLAIMRLPYHQNSTRPGGTISGPHMMMLADACMYAVVLGMIGQVKLAVTTNFNINFLRKPAATDLIAEGKIIKMGKRLAIMEVSIHAESNDKLVAHATGTYSIPPEIET</sequence>
<dbReference type="InterPro" id="IPR029069">
    <property type="entry name" value="HotDog_dom_sf"/>
</dbReference>
<proteinExistence type="predicted"/>
<comment type="caution">
    <text evidence="3">The sequence shown here is derived from an EMBL/GenBank/DDBJ whole genome shotgun (WGS) entry which is preliminary data.</text>
</comment>
<accession>A0A557SMW0</accession>
<dbReference type="PANTHER" id="PTHR43240">
    <property type="entry name" value="1,4-DIHYDROXY-2-NAPHTHOYL-COA THIOESTERASE 1"/>
    <property type="match status" value="1"/>
</dbReference>
<organism evidence="3 4">
    <name type="scientific">Sedimenticola selenatireducens</name>
    <dbReference type="NCBI Taxonomy" id="191960"/>
    <lineage>
        <taxon>Bacteria</taxon>
        <taxon>Pseudomonadati</taxon>
        <taxon>Pseudomonadota</taxon>
        <taxon>Gammaproteobacteria</taxon>
        <taxon>Chromatiales</taxon>
        <taxon>Sedimenticolaceae</taxon>
        <taxon>Sedimenticola</taxon>
    </lineage>
</organism>
<dbReference type="EMBL" id="VMNH01000002">
    <property type="protein sequence ID" value="TVO78765.1"/>
    <property type="molecule type" value="Genomic_DNA"/>
</dbReference>
<keyword evidence="1" id="KW-0378">Hydrolase</keyword>
<protein>
    <submittedName>
        <fullName evidence="3">PaaI family thioesterase</fullName>
    </submittedName>
</protein>
<dbReference type="SUPFAM" id="SSF54637">
    <property type="entry name" value="Thioesterase/thiol ester dehydrase-isomerase"/>
    <property type="match status" value="1"/>
</dbReference>
<dbReference type="Pfam" id="PF03061">
    <property type="entry name" value="4HBT"/>
    <property type="match status" value="1"/>
</dbReference>
<evidence type="ECO:0000313" key="4">
    <source>
        <dbReference type="Proteomes" id="UP000316649"/>
    </source>
</evidence>
<dbReference type="CDD" id="cd03443">
    <property type="entry name" value="PaaI_thioesterase"/>
    <property type="match status" value="1"/>
</dbReference>
<dbReference type="Proteomes" id="UP000316649">
    <property type="component" value="Unassembled WGS sequence"/>
</dbReference>
<gene>
    <name evidence="3" type="ORF">FHP88_00985</name>
</gene>
<dbReference type="PANTHER" id="PTHR43240:SF10">
    <property type="entry name" value="BLL4964 PROTEIN"/>
    <property type="match status" value="1"/>
</dbReference>
<dbReference type="GO" id="GO:0061522">
    <property type="term" value="F:1,4-dihydroxy-2-naphthoyl-CoA thioesterase activity"/>
    <property type="evidence" value="ECO:0007669"/>
    <property type="project" value="TreeGrafter"/>
</dbReference>
<dbReference type="InterPro" id="IPR006683">
    <property type="entry name" value="Thioestr_dom"/>
</dbReference>